<comment type="similarity">
    <text evidence="1">Belongs to the AHA1 family.</text>
</comment>
<dbReference type="SUPFAM" id="SSF55961">
    <property type="entry name" value="Bet v1-like"/>
    <property type="match status" value="1"/>
</dbReference>
<reference evidence="3 4" key="1">
    <citation type="submission" date="2024-06" db="EMBL/GenBank/DDBJ databases">
        <title>Sorghum-associated microbial communities from plants grown in Nebraska, USA.</title>
        <authorList>
            <person name="Schachtman D."/>
        </authorList>
    </citation>
    <scope>NUCLEOTIDE SEQUENCE [LARGE SCALE GENOMIC DNA]</scope>
    <source>
        <strain evidence="3 4">2857</strain>
    </source>
</reference>
<feature type="domain" description="Activator of Hsp90 ATPase homologue 1/2-like C-terminal" evidence="2">
    <location>
        <begin position="12"/>
        <end position="147"/>
    </location>
</feature>
<sequence length="153" mass="17264">MKKLTYTVKITAPVRVVWETMLEDETYRDWTGAFHEGSYFEGGWEAGDPIRFLGPNDDGTMGGMIGVIERSEPQRFVSVRYLGQVEKGVDDLDSEQAKLIAGSHENYTFSEDDGVTTVLVELDSDEQFVEMFDEMWPLALARLKEIAEERAGA</sequence>
<gene>
    <name evidence="3" type="ORF">ABIE21_001018</name>
</gene>
<dbReference type="InterPro" id="IPR013538">
    <property type="entry name" value="ASHA1/2-like_C"/>
</dbReference>
<accession>A0ABV2QKF3</accession>
<name>A0ABV2QKF3_9MICO</name>
<organism evidence="3 4">
    <name type="scientific">Conyzicola nivalis</name>
    <dbReference type="NCBI Taxonomy" id="1477021"/>
    <lineage>
        <taxon>Bacteria</taxon>
        <taxon>Bacillati</taxon>
        <taxon>Actinomycetota</taxon>
        <taxon>Actinomycetes</taxon>
        <taxon>Micrococcales</taxon>
        <taxon>Microbacteriaceae</taxon>
        <taxon>Conyzicola</taxon>
    </lineage>
</organism>
<dbReference type="Proteomes" id="UP001549257">
    <property type="component" value="Unassembled WGS sequence"/>
</dbReference>
<evidence type="ECO:0000256" key="1">
    <source>
        <dbReference type="ARBA" id="ARBA00006817"/>
    </source>
</evidence>
<dbReference type="InterPro" id="IPR023393">
    <property type="entry name" value="START-like_dom_sf"/>
</dbReference>
<dbReference type="EMBL" id="JBEPSJ010000001">
    <property type="protein sequence ID" value="MET4581528.1"/>
    <property type="molecule type" value="Genomic_DNA"/>
</dbReference>
<dbReference type="RefSeq" id="WP_354023695.1">
    <property type="nucleotide sequence ID" value="NZ_JBEPSJ010000001.1"/>
</dbReference>
<protein>
    <submittedName>
        <fullName evidence="3">Uncharacterized protein YndB with AHSA1/START domain</fullName>
    </submittedName>
</protein>
<evidence type="ECO:0000313" key="3">
    <source>
        <dbReference type="EMBL" id="MET4581528.1"/>
    </source>
</evidence>
<dbReference type="Pfam" id="PF08327">
    <property type="entry name" value="AHSA1"/>
    <property type="match status" value="1"/>
</dbReference>
<evidence type="ECO:0000259" key="2">
    <source>
        <dbReference type="Pfam" id="PF08327"/>
    </source>
</evidence>
<comment type="caution">
    <text evidence="3">The sequence shown here is derived from an EMBL/GenBank/DDBJ whole genome shotgun (WGS) entry which is preliminary data.</text>
</comment>
<proteinExistence type="inferred from homology"/>
<dbReference type="Gene3D" id="3.30.530.20">
    <property type="match status" value="1"/>
</dbReference>
<keyword evidence="4" id="KW-1185">Reference proteome</keyword>
<dbReference type="CDD" id="cd07814">
    <property type="entry name" value="SRPBCC_CalC_Aha1-like"/>
    <property type="match status" value="1"/>
</dbReference>
<evidence type="ECO:0000313" key="4">
    <source>
        <dbReference type="Proteomes" id="UP001549257"/>
    </source>
</evidence>